<sequence>MCLCSSLLPMYLLISMFDKTFFLIFVLQSVLAQPREATCTPGEATTNCKAGECNVWINGKDYCSGCAINTEFLINGACTNANDDSGEICTAPSQADGTCASCKEGYFLHEGGCYKIAQEPGSFICSSAGGAGLCSACKNDNGFFKNPSAADATKQSCIACNRTEPIDNVKGVDGCTVCNGPSEAGSGGNPKITTCQTCSPTEDQTERIVKTANEVTSCVTEAQCTAEEGFFVDNNGGKKCTECAGDCKTCKGGANKCTSCKPETNPYWKQDNNLDTGTCVNAEQCTGTNEYYTDDAEPKSCKPCREGGVRDCTKCEKVEENLVCKECPAKFGLGKKSCIEACPENSTESDEESKKVCKCNADFKPSEDFTECIVDSVCKTPYCKTCSNEVCTACAGGYYLTPTNQCISDCTTIKGYYGDTDKKCKACNSECAECVGAASTQCSACRAGKMLQYAKPDSPAEGGTCVGQCTTSSQVTGCKTCGAKIGGTDYCSQCKGEQVPINGVCADNSAASRANICTSDNNGGCTGCANGYFLFASGCYKIGQQPGKQVCAQADGSGECQKCANGLQARGGDCSTSTCHSTCATCSAADQEDKCTTCATGHYKTAQEGICASCENSNGDITGVKNCLDCAPPSSGSGSVLCYLMKGGDNTGGDSTNKSGLSTGAIAGISVAVVVVVGGLVGFLCWWFLCRGKA</sequence>
<dbReference type="PANTHER" id="PTHR23275:SF100">
    <property type="entry name" value="EGF-LIKE DOMAIN-CONTAINING PROTEIN"/>
    <property type="match status" value="1"/>
</dbReference>
<dbReference type="PANTHER" id="PTHR23275">
    <property type="entry name" value="CABRIOLET.-RELATED"/>
    <property type="match status" value="1"/>
</dbReference>
<accession>V6TBQ8</accession>
<dbReference type="Pfam" id="PF03302">
    <property type="entry name" value="VSP"/>
    <property type="match status" value="3"/>
</dbReference>
<dbReference type="VEuPathDB" id="GiardiaDB:QR46_4768"/>
<proteinExistence type="predicted"/>
<dbReference type="AlphaFoldDB" id="V6TBQ8"/>
<evidence type="ECO:0000256" key="2">
    <source>
        <dbReference type="SAM" id="SignalP"/>
    </source>
</evidence>
<gene>
    <name evidence="3" type="ORF">DHA2_151787</name>
</gene>
<dbReference type="VEuPathDB" id="GiardiaDB:GL50581_2720"/>
<reference evidence="3 4" key="2">
    <citation type="journal article" date="2013" name="Genome Biol. Evol.">
        <title>Genome sequencing of Giardia lamblia genotypes A2 and B isolates (DH and GS) and comparative analysis with the genomes of genotypes A1 and E (WB and Pig).</title>
        <authorList>
            <person name="Adam R.D."/>
            <person name="Dahlstrom E.W."/>
            <person name="Martens C.A."/>
            <person name="Bruno D.P."/>
            <person name="Barbian K.D."/>
            <person name="Ricklefs S.M."/>
            <person name="Hernandez M.M."/>
            <person name="Narla N.P."/>
            <person name="Patel R.B."/>
            <person name="Porcella S.F."/>
            <person name="Nash T.E."/>
        </authorList>
    </citation>
    <scope>NUCLEOTIDE SEQUENCE [LARGE SCALE GENOMIC DNA]</scope>
    <source>
        <strain evidence="3 4">DH</strain>
    </source>
</reference>
<dbReference type="VEuPathDB" id="GiardiaDB:GL50803_0032933"/>
<name>V6TBQ8_GIAIN</name>
<dbReference type="Gene3D" id="2.10.220.10">
    <property type="entry name" value="Hormone Receptor, Insulin-like Growth Factor Receptor 1, Chain A, domain 2"/>
    <property type="match status" value="2"/>
</dbReference>
<evidence type="ECO:0000313" key="3">
    <source>
        <dbReference type="EMBL" id="ESU36338.1"/>
    </source>
</evidence>
<dbReference type="InterPro" id="IPR005127">
    <property type="entry name" value="Giardia_VSP"/>
</dbReference>
<evidence type="ECO:0000313" key="4">
    <source>
        <dbReference type="Proteomes" id="UP000018320"/>
    </source>
</evidence>
<dbReference type="EMBL" id="AHGT01000049">
    <property type="protein sequence ID" value="ESU36338.1"/>
    <property type="molecule type" value="Genomic_DNA"/>
</dbReference>
<keyword evidence="2" id="KW-0732">Signal</keyword>
<organism evidence="3 4">
    <name type="scientific">Giardia intestinalis</name>
    <name type="common">Giardia lamblia</name>
    <dbReference type="NCBI Taxonomy" id="5741"/>
    <lineage>
        <taxon>Eukaryota</taxon>
        <taxon>Metamonada</taxon>
        <taxon>Diplomonadida</taxon>
        <taxon>Hexamitidae</taxon>
        <taxon>Giardiinae</taxon>
        <taxon>Giardia</taxon>
    </lineage>
</organism>
<dbReference type="InterPro" id="IPR006212">
    <property type="entry name" value="Furin_repeat"/>
</dbReference>
<protein>
    <submittedName>
        <fullName evidence="3">Variant-specific surface protein</fullName>
    </submittedName>
</protein>
<keyword evidence="1" id="KW-0472">Membrane</keyword>
<keyword evidence="1" id="KW-0812">Transmembrane</keyword>
<feature type="signal peptide" evidence="2">
    <location>
        <begin position="1"/>
        <end position="32"/>
    </location>
</feature>
<dbReference type="SUPFAM" id="SSF57184">
    <property type="entry name" value="Growth factor receptor domain"/>
    <property type="match status" value="4"/>
</dbReference>
<evidence type="ECO:0000256" key="1">
    <source>
        <dbReference type="SAM" id="Phobius"/>
    </source>
</evidence>
<dbReference type="VEuPathDB" id="GiardiaDB:DHA2_151787"/>
<feature type="transmembrane region" description="Helical" evidence="1">
    <location>
        <begin position="665"/>
        <end position="689"/>
    </location>
</feature>
<dbReference type="InterPro" id="IPR009030">
    <property type="entry name" value="Growth_fac_rcpt_cys_sf"/>
</dbReference>
<comment type="caution">
    <text evidence="3">The sequence shown here is derived from an EMBL/GenBank/DDBJ whole genome shotgun (WGS) entry which is preliminary data.</text>
</comment>
<reference evidence="4" key="1">
    <citation type="submission" date="2012-02" db="EMBL/GenBank/DDBJ databases">
        <title>Genome sequencing of Giardia lamblia Genotypes A2 and B isolates (DH and GS) and comparative analysis with the genomes of Genotypes A1 and E (WB and Pig).</title>
        <authorList>
            <person name="Adam R."/>
            <person name="Dahlstrom E."/>
            <person name="Martens C."/>
            <person name="Bruno D."/>
            <person name="Barbian K."/>
            <person name="Porcella S.F."/>
            <person name="Nash T."/>
        </authorList>
    </citation>
    <scope>NUCLEOTIDE SEQUENCE</scope>
    <source>
        <strain evidence="4">DH</strain>
    </source>
</reference>
<keyword evidence="1" id="KW-1133">Transmembrane helix</keyword>
<dbReference type="SMART" id="SM00261">
    <property type="entry name" value="FU"/>
    <property type="match status" value="6"/>
</dbReference>
<dbReference type="InterPro" id="IPR052798">
    <property type="entry name" value="Giardia_VSA"/>
</dbReference>
<feature type="chain" id="PRO_5004751651" evidence="2">
    <location>
        <begin position="33"/>
        <end position="694"/>
    </location>
</feature>
<dbReference type="Proteomes" id="UP000018320">
    <property type="component" value="Unassembled WGS sequence"/>
</dbReference>